<sequence>MTGLHGADLDNSLLKKRLLAALVRSQYAIADLLDHTAELRRSLPFPDEELAMQQRSAASMLDDWLRQAAGAVVARNGREQMDESEGTSFRRRRLRKRPASPWLADGVFRAGS</sequence>
<dbReference type="EMBL" id="BOVK01000015">
    <property type="protein sequence ID" value="GIQ68512.1"/>
    <property type="molecule type" value="Genomic_DNA"/>
</dbReference>
<comment type="caution">
    <text evidence="1">The sequence shown here is derived from an EMBL/GenBank/DDBJ whole genome shotgun (WGS) entry which is preliminary data.</text>
</comment>
<evidence type="ECO:0000313" key="1">
    <source>
        <dbReference type="EMBL" id="GIQ68512.1"/>
    </source>
</evidence>
<organism evidence="1 2">
    <name type="scientific">Xylanibacillus composti</name>
    <dbReference type="NCBI Taxonomy" id="1572762"/>
    <lineage>
        <taxon>Bacteria</taxon>
        <taxon>Bacillati</taxon>
        <taxon>Bacillota</taxon>
        <taxon>Bacilli</taxon>
        <taxon>Bacillales</taxon>
        <taxon>Paenibacillaceae</taxon>
        <taxon>Xylanibacillus</taxon>
    </lineage>
</organism>
<dbReference type="RefSeq" id="WP_213411083.1">
    <property type="nucleotide sequence ID" value="NZ_BOVK01000015.1"/>
</dbReference>
<proteinExistence type="predicted"/>
<name>A0A8J4M236_9BACL</name>
<dbReference type="Proteomes" id="UP000677918">
    <property type="component" value="Unassembled WGS sequence"/>
</dbReference>
<keyword evidence="2" id="KW-1185">Reference proteome</keyword>
<reference evidence="1" key="1">
    <citation type="submission" date="2021-04" db="EMBL/GenBank/DDBJ databases">
        <title>Draft genome sequence of Xylanibacillus composti strain K13.</title>
        <authorList>
            <person name="Uke A."/>
            <person name="Chhe C."/>
            <person name="Baramee S."/>
            <person name="Kosugi A."/>
        </authorList>
    </citation>
    <scope>NUCLEOTIDE SEQUENCE</scope>
    <source>
        <strain evidence="1">K13</strain>
    </source>
</reference>
<protein>
    <submittedName>
        <fullName evidence="1">Uncharacterized protein</fullName>
    </submittedName>
</protein>
<dbReference type="AlphaFoldDB" id="A0A8J4M236"/>
<gene>
    <name evidence="1" type="ORF">XYCOK13_13360</name>
</gene>
<accession>A0A8J4M236</accession>
<evidence type="ECO:0000313" key="2">
    <source>
        <dbReference type="Proteomes" id="UP000677918"/>
    </source>
</evidence>